<evidence type="ECO:0008006" key="5">
    <source>
        <dbReference type="Google" id="ProtNLM"/>
    </source>
</evidence>
<sequence>MRFLFALLAAATVVPPVPAGAGVAGEPVIRSVTVTPGAPVVGPSGSVRVVIEVVAGGVAGPDGVTIEVEPGAPDAADEPASPPIQEDAEDTGVTGVADGQGAQAPAPAPEWEIWRFVPDKGLTRWYPTGRWTVTVTARGAGGEVVTGHTVFRLRRETRFSAVRVAAGETGARVRGVLNRVDPQGYLDYAPFPGQPVGILHRSEPGEPWQSVASATTDAQGRFARDVPGIRDGQWRILFAGTGHYAGRRSIIHPTTA</sequence>
<keyword evidence="2" id="KW-0732">Signal</keyword>
<name>A0ABV8F0W7_9ACTN</name>
<feature type="compositionally biased region" description="Low complexity" evidence="1">
    <location>
        <begin position="62"/>
        <end position="74"/>
    </location>
</feature>
<evidence type="ECO:0000256" key="1">
    <source>
        <dbReference type="SAM" id="MobiDB-lite"/>
    </source>
</evidence>
<proteinExistence type="predicted"/>
<accession>A0ABV8F0W7</accession>
<comment type="caution">
    <text evidence="3">The sequence shown here is derived from an EMBL/GenBank/DDBJ whole genome shotgun (WGS) entry which is preliminary data.</text>
</comment>
<feature type="signal peptide" evidence="2">
    <location>
        <begin position="1"/>
        <end position="21"/>
    </location>
</feature>
<dbReference type="EMBL" id="JBHSBC010000018">
    <property type="protein sequence ID" value="MFC3982156.1"/>
    <property type="molecule type" value="Genomic_DNA"/>
</dbReference>
<feature type="region of interest" description="Disordered" evidence="1">
    <location>
        <begin position="62"/>
        <end position="107"/>
    </location>
</feature>
<dbReference type="RefSeq" id="WP_386190398.1">
    <property type="nucleotide sequence ID" value="NZ_JBHSBC010000018.1"/>
</dbReference>
<gene>
    <name evidence="3" type="ORF">ACFOYY_18580</name>
</gene>
<dbReference type="Proteomes" id="UP001595698">
    <property type="component" value="Unassembled WGS sequence"/>
</dbReference>
<reference evidence="4" key="1">
    <citation type="journal article" date="2019" name="Int. J. Syst. Evol. Microbiol.">
        <title>The Global Catalogue of Microorganisms (GCM) 10K type strain sequencing project: providing services to taxonomists for standard genome sequencing and annotation.</title>
        <authorList>
            <consortium name="The Broad Institute Genomics Platform"/>
            <consortium name="The Broad Institute Genome Sequencing Center for Infectious Disease"/>
            <person name="Wu L."/>
            <person name="Ma J."/>
        </authorList>
    </citation>
    <scope>NUCLEOTIDE SEQUENCE [LARGE SCALE GENOMIC DNA]</scope>
    <source>
        <strain evidence="4">TBRC 7912</strain>
    </source>
</reference>
<protein>
    <recommendedName>
        <fullName evidence="5">Carboxypeptidase regulatory-like domain-containing protein</fullName>
    </recommendedName>
</protein>
<organism evidence="3 4">
    <name type="scientific">Streptosporangium jomthongense</name>
    <dbReference type="NCBI Taxonomy" id="1193683"/>
    <lineage>
        <taxon>Bacteria</taxon>
        <taxon>Bacillati</taxon>
        <taxon>Actinomycetota</taxon>
        <taxon>Actinomycetes</taxon>
        <taxon>Streptosporangiales</taxon>
        <taxon>Streptosporangiaceae</taxon>
        <taxon>Streptosporangium</taxon>
    </lineage>
</organism>
<evidence type="ECO:0000313" key="4">
    <source>
        <dbReference type="Proteomes" id="UP001595698"/>
    </source>
</evidence>
<evidence type="ECO:0000256" key="2">
    <source>
        <dbReference type="SAM" id="SignalP"/>
    </source>
</evidence>
<keyword evidence="4" id="KW-1185">Reference proteome</keyword>
<feature type="chain" id="PRO_5045966586" description="Carboxypeptidase regulatory-like domain-containing protein" evidence="2">
    <location>
        <begin position="22"/>
        <end position="256"/>
    </location>
</feature>
<evidence type="ECO:0000313" key="3">
    <source>
        <dbReference type="EMBL" id="MFC3982156.1"/>
    </source>
</evidence>